<name>A0A0F9BX39_9ZZZZ</name>
<accession>A0A0F9BX39</accession>
<proteinExistence type="predicted"/>
<reference evidence="1" key="1">
    <citation type="journal article" date="2015" name="Nature">
        <title>Complex archaea that bridge the gap between prokaryotes and eukaryotes.</title>
        <authorList>
            <person name="Spang A."/>
            <person name="Saw J.H."/>
            <person name="Jorgensen S.L."/>
            <person name="Zaremba-Niedzwiedzka K."/>
            <person name="Martijn J."/>
            <person name="Lind A.E."/>
            <person name="van Eijk R."/>
            <person name="Schleper C."/>
            <person name="Guy L."/>
            <person name="Ettema T.J."/>
        </authorList>
    </citation>
    <scope>NUCLEOTIDE SEQUENCE</scope>
</reference>
<gene>
    <name evidence="1" type="ORF">LCGC14_2395050</name>
</gene>
<protein>
    <submittedName>
        <fullName evidence="1">Uncharacterized protein</fullName>
    </submittedName>
</protein>
<comment type="caution">
    <text evidence="1">The sequence shown here is derived from an EMBL/GenBank/DDBJ whole genome shotgun (WGS) entry which is preliminary data.</text>
</comment>
<sequence>MIDLKAVVLRLLNGDEVVIIDDMGGHFTVELAGIPDGVDFEGDSTLLIRADRLK</sequence>
<organism evidence="1">
    <name type="scientific">marine sediment metagenome</name>
    <dbReference type="NCBI Taxonomy" id="412755"/>
    <lineage>
        <taxon>unclassified sequences</taxon>
        <taxon>metagenomes</taxon>
        <taxon>ecological metagenomes</taxon>
    </lineage>
</organism>
<evidence type="ECO:0000313" key="1">
    <source>
        <dbReference type="EMBL" id="KKL26464.1"/>
    </source>
</evidence>
<dbReference type="AlphaFoldDB" id="A0A0F9BX39"/>
<dbReference type="EMBL" id="LAZR01035831">
    <property type="protein sequence ID" value="KKL26464.1"/>
    <property type="molecule type" value="Genomic_DNA"/>
</dbReference>